<dbReference type="GO" id="GO:0046982">
    <property type="term" value="F:protein heterodimerization activity"/>
    <property type="evidence" value="ECO:0007669"/>
    <property type="project" value="InterPro"/>
</dbReference>
<comment type="similarity">
    <text evidence="1">Belongs to the histone H3 family.</text>
</comment>
<dbReference type="Pfam" id="PF00125">
    <property type="entry name" value="Histone"/>
    <property type="match status" value="1"/>
</dbReference>
<dbReference type="GO" id="GO:0000786">
    <property type="term" value="C:nucleosome"/>
    <property type="evidence" value="ECO:0007669"/>
    <property type="project" value="InterPro"/>
</dbReference>
<feature type="domain" description="Core Histone H2A/H2B/H3" evidence="3">
    <location>
        <begin position="58"/>
        <end position="141"/>
    </location>
</feature>
<name>A0A1B0B7E0_9MUSC</name>
<dbReference type="SMART" id="SM00428">
    <property type="entry name" value="H3"/>
    <property type="match status" value="1"/>
</dbReference>
<reference evidence="4" key="2">
    <citation type="submission" date="2020-05" db="UniProtKB">
        <authorList>
            <consortium name="EnsemblMetazoa"/>
        </authorList>
    </citation>
    <scope>IDENTIFICATION</scope>
    <source>
        <strain evidence="4">IAEA</strain>
    </source>
</reference>
<organism evidence="4 5">
    <name type="scientific">Glossina palpalis gambiensis</name>
    <dbReference type="NCBI Taxonomy" id="67801"/>
    <lineage>
        <taxon>Eukaryota</taxon>
        <taxon>Metazoa</taxon>
        <taxon>Ecdysozoa</taxon>
        <taxon>Arthropoda</taxon>
        <taxon>Hexapoda</taxon>
        <taxon>Insecta</taxon>
        <taxon>Pterygota</taxon>
        <taxon>Neoptera</taxon>
        <taxon>Endopterygota</taxon>
        <taxon>Diptera</taxon>
        <taxon>Brachycera</taxon>
        <taxon>Muscomorpha</taxon>
        <taxon>Hippoboscoidea</taxon>
        <taxon>Glossinidae</taxon>
        <taxon>Glossina</taxon>
    </lineage>
</organism>
<dbReference type="EMBL" id="JXJN01009566">
    <property type="status" value="NOT_ANNOTATED_CDS"/>
    <property type="molecule type" value="Genomic_DNA"/>
</dbReference>
<evidence type="ECO:0000313" key="5">
    <source>
        <dbReference type="Proteomes" id="UP000092460"/>
    </source>
</evidence>
<dbReference type="InterPro" id="IPR000164">
    <property type="entry name" value="Histone_H3/CENP-A"/>
</dbReference>
<dbReference type="VEuPathDB" id="VectorBase:GPPI021276"/>
<dbReference type="InterPro" id="IPR009072">
    <property type="entry name" value="Histone-fold"/>
</dbReference>
<dbReference type="InterPro" id="IPR007125">
    <property type="entry name" value="H2A/H2B/H3"/>
</dbReference>
<dbReference type="GO" id="GO:0003677">
    <property type="term" value="F:DNA binding"/>
    <property type="evidence" value="ECO:0007669"/>
    <property type="project" value="InterPro"/>
</dbReference>
<accession>A0A1B0B7E0</accession>
<dbReference type="EnsemblMetazoa" id="GPPI021276-RA">
    <property type="protein sequence ID" value="GPPI021276-PA"/>
    <property type="gene ID" value="GPPI021276"/>
</dbReference>
<sequence length="148" mass="17062">MGSRHTLGDSDVSSEFEEPTPSTLRLRSRTVAESNENQSQPRQATQSRRKKTPPTKSGARALREIRLLQMRTDFMIPRLPFSRLVREIICQHSTTVSKVTTAAFEALQTATETYIEQKLHDAYMLTLHRKCVTLHINDMRLLHILRMD</sequence>
<keyword evidence="5" id="KW-1185">Reference proteome</keyword>
<evidence type="ECO:0000256" key="1">
    <source>
        <dbReference type="ARBA" id="ARBA00010343"/>
    </source>
</evidence>
<dbReference type="PANTHER" id="PTHR45810">
    <property type="entry name" value="HISTONE H3.2"/>
    <property type="match status" value="1"/>
</dbReference>
<protein>
    <recommendedName>
        <fullName evidence="3">Core Histone H2A/H2B/H3 domain-containing protein</fullName>
    </recommendedName>
</protein>
<dbReference type="STRING" id="67801.A0A1B0B7E0"/>
<evidence type="ECO:0000256" key="2">
    <source>
        <dbReference type="SAM" id="MobiDB-lite"/>
    </source>
</evidence>
<dbReference type="AlphaFoldDB" id="A0A1B0B7E0"/>
<proteinExistence type="inferred from homology"/>
<dbReference type="GO" id="GO:0030527">
    <property type="term" value="F:structural constituent of chromatin"/>
    <property type="evidence" value="ECO:0007669"/>
    <property type="project" value="InterPro"/>
</dbReference>
<dbReference type="PANTHER" id="PTHR45810:SF1">
    <property type="entry name" value="HISTONE H3-LIKE CENTROMERIC PROTEIN A"/>
    <property type="match status" value="1"/>
</dbReference>
<dbReference type="Proteomes" id="UP000092460">
    <property type="component" value="Unassembled WGS sequence"/>
</dbReference>
<dbReference type="PROSITE" id="PS00959">
    <property type="entry name" value="HISTONE_H3_2"/>
    <property type="match status" value="1"/>
</dbReference>
<feature type="compositionally biased region" description="Polar residues" evidence="2">
    <location>
        <begin position="20"/>
        <end position="46"/>
    </location>
</feature>
<reference evidence="5" key="1">
    <citation type="submission" date="2015-01" db="EMBL/GenBank/DDBJ databases">
        <authorList>
            <person name="Aksoy S."/>
            <person name="Warren W."/>
            <person name="Wilson R.K."/>
        </authorList>
    </citation>
    <scope>NUCLEOTIDE SEQUENCE [LARGE SCALE GENOMIC DNA]</scope>
    <source>
        <strain evidence="5">IAEA</strain>
    </source>
</reference>
<evidence type="ECO:0000259" key="3">
    <source>
        <dbReference type="Pfam" id="PF00125"/>
    </source>
</evidence>
<evidence type="ECO:0000313" key="4">
    <source>
        <dbReference type="EnsemblMetazoa" id="GPPI021276-PA"/>
    </source>
</evidence>
<dbReference type="SUPFAM" id="SSF47113">
    <property type="entry name" value="Histone-fold"/>
    <property type="match status" value="1"/>
</dbReference>
<feature type="region of interest" description="Disordered" evidence="2">
    <location>
        <begin position="1"/>
        <end position="62"/>
    </location>
</feature>
<dbReference type="Gene3D" id="1.10.20.10">
    <property type="entry name" value="Histone, subunit A"/>
    <property type="match status" value="1"/>
</dbReference>